<name>A0A8J4R640_9ROSI</name>
<dbReference type="AlphaFoldDB" id="A0A8J4R640"/>
<gene>
    <name evidence="2" type="ORF">CMV_017318</name>
</gene>
<sequence>MRSASFFCGNRRTESTATRRTESTKTYVNWNRFPKVYMLRERNKCYGTIKFVDLSSDDYSLEENQGLDYKTVMGRICSIL</sequence>
<evidence type="ECO:0000256" key="1">
    <source>
        <dbReference type="SAM" id="MobiDB-lite"/>
    </source>
</evidence>
<keyword evidence="3" id="KW-1185">Reference proteome</keyword>
<feature type="compositionally biased region" description="Basic and acidic residues" evidence="1">
    <location>
        <begin position="11"/>
        <end position="20"/>
    </location>
</feature>
<dbReference type="Proteomes" id="UP000737018">
    <property type="component" value="Unassembled WGS sequence"/>
</dbReference>
<dbReference type="GO" id="GO:0015035">
    <property type="term" value="F:protein-disulfide reductase activity"/>
    <property type="evidence" value="ECO:0007669"/>
    <property type="project" value="InterPro"/>
</dbReference>
<evidence type="ECO:0000313" key="3">
    <source>
        <dbReference type="Proteomes" id="UP000737018"/>
    </source>
</evidence>
<reference evidence="2" key="1">
    <citation type="submission" date="2020-03" db="EMBL/GenBank/DDBJ databases">
        <title>Castanea mollissima Vanexum genome sequencing.</title>
        <authorList>
            <person name="Staton M."/>
        </authorList>
    </citation>
    <scope>NUCLEOTIDE SEQUENCE</scope>
    <source>
        <tissue evidence="2">Leaf</tissue>
    </source>
</reference>
<accession>A0A8J4R640</accession>
<proteinExistence type="predicted"/>
<dbReference type="OrthoDB" id="441708at2759"/>
<protein>
    <submittedName>
        <fullName evidence="2">Uncharacterized protein</fullName>
    </submittedName>
</protein>
<evidence type="ECO:0000313" key="2">
    <source>
        <dbReference type="EMBL" id="KAF3957694.1"/>
    </source>
</evidence>
<comment type="caution">
    <text evidence="2">The sequence shown here is derived from an EMBL/GenBank/DDBJ whole genome shotgun (WGS) entry which is preliminary data.</text>
</comment>
<dbReference type="PANTHER" id="PTHR34290">
    <property type="entry name" value="SI:CH73-390P7.2"/>
    <property type="match status" value="1"/>
</dbReference>
<dbReference type="PANTHER" id="PTHR34290:SF2">
    <property type="entry name" value="OS04G0668800 PROTEIN"/>
    <property type="match status" value="1"/>
</dbReference>
<dbReference type="InterPro" id="IPR044691">
    <property type="entry name" value="DCC1_Trx"/>
</dbReference>
<dbReference type="EMBL" id="JRKL02002755">
    <property type="protein sequence ID" value="KAF3957694.1"/>
    <property type="molecule type" value="Genomic_DNA"/>
</dbReference>
<organism evidence="2 3">
    <name type="scientific">Castanea mollissima</name>
    <name type="common">Chinese chestnut</name>
    <dbReference type="NCBI Taxonomy" id="60419"/>
    <lineage>
        <taxon>Eukaryota</taxon>
        <taxon>Viridiplantae</taxon>
        <taxon>Streptophyta</taxon>
        <taxon>Embryophyta</taxon>
        <taxon>Tracheophyta</taxon>
        <taxon>Spermatophyta</taxon>
        <taxon>Magnoliopsida</taxon>
        <taxon>eudicotyledons</taxon>
        <taxon>Gunneridae</taxon>
        <taxon>Pentapetalae</taxon>
        <taxon>rosids</taxon>
        <taxon>fabids</taxon>
        <taxon>Fagales</taxon>
        <taxon>Fagaceae</taxon>
        <taxon>Castanea</taxon>
    </lineage>
</organism>
<feature type="region of interest" description="Disordered" evidence="1">
    <location>
        <begin position="1"/>
        <end position="20"/>
    </location>
</feature>